<dbReference type="AlphaFoldDB" id="A0AAD3NP74"/>
<keyword evidence="2" id="KW-1185">Reference proteome</keyword>
<gene>
    <name evidence="1" type="ORF">AKAME5_002596200</name>
</gene>
<dbReference type="EMBL" id="BRZM01002381">
    <property type="protein sequence ID" value="GLD74631.1"/>
    <property type="molecule type" value="Genomic_DNA"/>
</dbReference>
<dbReference type="SUPFAM" id="SSF64593">
    <property type="entry name" value="Intermediate filament protein, coiled coil region"/>
    <property type="match status" value="1"/>
</dbReference>
<reference evidence="1" key="1">
    <citation type="submission" date="2022-08" db="EMBL/GenBank/DDBJ databases">
        <title>Genome sequencing of akame (Lates japonicus).</title>
        <authorList>
            <person name="Hashiguchi Y."/>
            <person name="Takahashi H."/>
        </authorList>
    </citation>
    <scope>NUCLEOTIDE SEQUENCE</scope>
    <source>
        <strain evidence="1">Kochi</strain>
    </source>
</reference>
<accession>A0AAD3NP74</accession>
<name>A0AAD3NP74_LATJO</name>
<organism evidence="1 2">
    <name type="scientific">Lates japonicus</name>
    <name type="common">Japanese lates</name>
    <dbReference type="NCBI Taxonomy" id="270547"/>
    <lineage>
        <taxon>Eukaryota</taxon>
        <taxon>Metazoa</taxon>
        <taxon>Chordata</taxon>
        <taxon>Craniata</taxon>
        <taxon>Vertebrata</taxon>
        <taxon>Euteleostomi</taxon>
        <taxon>Actinopterygii</taxon>
        <taxon>Neopterygii</taxon>
        <taxon>Teleostei</taxon>
        <taxon>Neoteleostei</taxon>
        <taxon>Acanthomorphata</taxon>
        <taxon>Carangaria</taxon>
        <taxon>Carangaria incertae sedis</taxon>
        <taxon>Centropomidae</taxon>
        <taxon>Lates</taxon>
    </lineage>
</organism>
<evidence type="ECO:0000313" key="1">
    <source>
        <dbReference type="EMBL" id="GLD74631.1"/>
    </source>
</evidence>
<proteinExistence type="predicted"/>
<evidence type="ECO:0000313" key="2">
    <source>
        <dbReference type="Proteomes" id="UP001279410"/>
    </source>
</evidence>
<sequence length="67" mass="7650">MERQAKSTKCCLTSRHRLEMEIAEYKRLLKRRGSVGLHRSSYTSTTKVLVVTEELRDGTETSSTTTT</sequence>
<dbReference type="Proteomes" id="UP001279410">
    <property type="component" value="Unassembled WGS sequence"/>
</dbReference>
<comment type="caution">
    <text evidence="1">The sequence shown here is derived from an EMBL/GenBank/DDBJ whole genome shotgun (WGS) entry which is preliminary data.</text>
</comment>
<protein>
    <submittedName>
        <fullName evidence="1">Keratin, type I cytoskeletal 13-like protein</fullName>
    </submittedName>
</protein>